<dbReference type="Pfam" id="PF02410">
    <property type="entry name" value="RsfS"/>
    <property type="match status" value="1"/>
</dbReference>
<dbReference type="GO" id="GO:0042256">
    <property type="term" value="P:cytosolic ribosome assembly"/>
    <property type="evidence" value="ECO:0007669"/>
    <property type="project" value="UniProtKB-UniRule"/>
</dbReference>
<dbReference type="KEGG" id="saga:M5M_07120"/>
<dbReference type="Gene3D" id="3.30.460.10">
    <property type="entry name" value="Beta Polymerase, domain 2"/>
    <property type="match status" value="1"/>
</dbReference>
<dbReference type="GO" id="GO:0043023">
    <property type="term" value="F:ribosomal large subunit binding"/>
    <property type="evidence" value="ECO:0007669"/>
    <property type="project" value="TreeGrafter"/>
</dbReference>
<evidence type="ECO:0000313" key="3">
    <source>
        <dbReference type="EMBL" id="AFU98619.2"/>
    </source>
</evidence>
<reference evidence="3 4" key="1">
    <citation type="journal article" date="2013" name="Genome Announc.">
        <title>Complete genome sequence of Simiduia agarivorans SA1(T), a marine bacterium able to degrade a variety of polysaccharides.</title>
        <authorList>
            <person name="Lin S.Y."/>
            <person name="Shieh W.Y."/>
            <person name="Chen J.S."/>
            <person name="Tang S.L."/>
        </authorList>
    </citation>
    <scope>NUCLEOTIDE SEQUENCE [LARGE SCALE GENOMIC DNA]</scope>
    <source>
        <strain evidence="4">DSM 21679 / JCM 13881 / BCRC 17597 / SA1</strain>
    </source>
</reference>
<comment type="function">
    <text evidence="2">Functions as a ribosomal silencing factor. Interacts with ribosomal protein uL14 (rplN), blocking formation of intersubunit bridge B8. Prevents association of the 30S and 50S ribosomal subunits and the formation of functional ribosomes, thus repressing translation.</text>
</comment>
<organism evidence="3 4">
    <name type="scientific">Simiduia agarivorans (strain DSM 21679 / JCM 13881 / BCRC 17597 / SA1)</name>
    <dbReference type="NCBI Taxonomy" id="1117647"/>
    <lineage>
        <taxon>Bacteria</taxon>
        <taxon>Pseudomonadati</taxon>
        <taxon>Pseudomonadota</taxon>
        <taxon>Gammaproteobacteria</taxon>
        <taxon>Cellvibrionales</taxon>
        <taxon>Cellvibrionaceae</taxon>
        <taxon>Simiduia</taxon>
    </lineage>
</organism>
<dbReference type="GO" id="GO:0090071">
    <property type="term" value="P:negative regulation of ribosome biogenesis"/>
    <property type="evidence" value="ECO:0007669"/>
    <property type="project" value="UniProtKB-UniRule"/>
</dbReference>
<dbReference type="NCBIfam" id="TIGR00090">
    <property type="entry name" value="rsfS_iojap_ybeB"/>
    <property type="match status" value="1"/>
</dbReference>
<dbReference type="InterPro" id="IPR043519">
    <property type="entry name" value="NT_sf"/>
</dbReference>
<dbReference type="STRING" id="1117647.M5M_07120"/>
<dbReference type="Proteomes" id="UP000000466">
    <property type="component" value="Chromosome"/>
</dbReference>
<protein>
    <recommendedName>
        <fullName evidence="2">Ribosomal silencing factor RsfS</fullName>
    </recommendedName>
</protein>
<dbReference type="SUPFAM" id="SSF81301">
    <property type="entry name" value="Nucleotidyltransferase"/>
    <property type="match status" value="1"/>
</dbReference>
<keyword evidence="4" id="KW-1185">Reference proteome</keyword>
<keyword evidence="2" id="KW-0810">Translation regulation</keyword>
<dbReference type="HOGENOM" id="CLU_092688_6_1_6"/>
<proteinExistence type="inferred from homology"/>
<dbReference type="AlphaFoldDB" id="K4KHM4"/>
<comment type="subunit">
    <text evidence="2">Interacts with ribosomal protein uL14 (rplN).</text>
</comment>
<dbReference type="GO" id="GO:0017148">
    <property type="term" value="P:negative regulation of translation"/>
    <property type="evidence" value="ECO:0007669"/>
    <property type="project" value="UniProtKB-UniRule"/>
</dbReference>
<dbReference type="eggNOG" id="COG0799">
    <property type="taxonomic scope" value="Bacteria"/>
</dbReference>
<comment type="similarity">
    <text evidence="1 2">Belongs to the Iojap/RsfS family.</text>
</comment>
<dbReference type="InterPro" id="IPR004394">
    <property type="entry name" value="Iojap/RsfS/C7orf30"/>
</dbReference>
<dbReference type="HAMAP" id="MF_01477">
    <property type="entry name" value="Iojap_RsfS"/>
    <property type="match status" value="1"/>
</dbReference>
<evidence type="ECO:0000256" key="2">
    <source>
        <dbReference type="HAMAP-Rule" id="MF_01477"/>
    </source>
</evidence>
<comment type="subcellular location">
    <subcellularLocation>
        <location evidence="2">Cytoplasm</location>
    </subcellularLocation>
</comment>
<dbReference type="GO" id="GO:0005737">
    <property type="term" value="C:cytoplasm"/>
    <property type="evidence" value="ECO:0007669"/>
    <property type="project" value="UniProtKB-SubCell"/>
</dbReference>
<accession>K4KHM4</accession>
<keyword evidence="2" id="KW-0678">Repressor</keyword>
<evidence type="ECO:0000256" key="1">
    <source>
        <dbReference type="ARBA" id="ARBA00010574"/>
    </source>
</evidence>
<gene>
    <name evidence="2" type="primary">rsfS</name>
    <name evidence="3" type="ordered locus">M5M_07120</name>
</gene>
<dbReference type="PANTHER" id="PTHR21043:SF0">
    <property type="entry name" value="MITOCHONDRIAL ASSEMBLY OF RIBOSOMAL LARGE SUBUNIT PROTEIN 1"/>
    <property type="match status" value="1"/>
</dbReference>
<dbReference type="PANTHER" id="PTHR21043">
    <property type="entry name" value="IOJAP SUPERFAMILY ORTHOLOG"/>
    <property type="match status" value="1"/>
</dbReference>
<name>K4KHM4_SIMAS</name>
<keyword evidence="2" id="KW-0963">Cytoplasm</keyword>
<dbReference type="EMBL" id="CP003746">
    <property type="protein sequence ID" value="AFU98619.2"/>
    <property type="molecule type" value="Genomic_DNA"/>
</dbReference>
<evidence type="ECO:0000313" key="4">
    <source>
        <dbReference type="Proteomes" id="UP000000466"/>
    </source>
</evidence>
<sequence length="140" mass="15550">MARHRQAIPRTSRYSRNIGAMGTLLKSESMSTELNAIVIQALEDVKAKDLVTLDVSSLSDVMDTMIIASGTSTRHVKSLAENVVEEAKKHDIRPLGVEGLDAPEWVLVDFGDTIVHVMMPATRELYDLEKLWSMKPGERS</sequence>